<dbReference type="Gene3D" id="1.10.10.10">
    <property type="entry name" value="Winged helix-like DNA-binding domain superfamily/Winged helix DNA-binding domain"/>
    <property type="match status" value="1"/>
</dbReference>
<evidence type="ECO:0000313" key="8">
    <source>
        <dbReference type="Proteomes" id="UP001214603"/>
    </source>
</evidence>
<dbReference type="AlphaFoldDB" id="A0AAF0E1B6"/>
<dbReference type="GO" id="GO:0000814">
    <property type="term" value="C:ESCRT II complex"/>
    <property type="evidence" value="ECO:0007669"/>
    <property type="project" value="UniProtKB-UniRule"/>
</dbReference>
<dbReference type="PANTHER" id="PTHR13128:SF12">
    <property type="entry name" value="VACUOLAR PROTEIN-SORTING-ASSOCIATED PROTEIN 36"/>
    <property type="match status" value="1"/>
</dbReference>
<comment type="subcellular location">
    <subcellularLocation>
        <location evidence="5">Cytoplasm</location>
    </subcellularLocation>
    <subcellularLocation>
        <location evidence="5">Endosome</location>
    </subcellularLocation>
</comment>
<dbReference type="GO" id="GO:0043328">
    <property type="term" value="P:protein transport to vacuole involved in ubiquitin-dependent protein catabolic process via the multivesicular body sorting pathway"/>
    <property type="evidence" value="ECO:0007669"/>
    <property type="project" value="UniProtKB-UniRule"/>
</dbReference>
<dbReference type="InterPro" id="IPR001876">
    <property type="entry name" value="Znf_RanBP2"/>
</dbReference>
<evidence type="ECO:0000256" key="1">
    <source>
        <dbReference type="ARBA" id="ARBA00009697"/>
    </source>
</evidence>
<evidence type="ECO:0000256" key="4">
    <source>
        <dbReference type="ARBA" id="ARBA00022833"/>
    </source>
</evidence>
<feature type="domain" description="GLUE N-terminal" evidence="6">
    <location>
        <begin position="8"/>
        <end position="233"/>
    </location>
</feature>
<reference evidence="7" key="1">
    <citation type="submission" date="2023-03" db="EMBL/GenBank/DDBJ databases">
        <title>Mating type loci evolution in Malassezia.</title>
        <authorList>
            <person name="Coelho M.A."/>
        </authorList>
    </citation>
    <scope>NUCLEOTIDE SEQUENCE</scope>
    <source>
        <strain evidence="7">CBS 7876</strain>
    </source>
</reference>
<dbReference type="GO" id="GO:0016787">
    <property type="term" value="F:hydrolase activity"/>
    <property type="evidence" value="ECO:0007669"/>
    <property type="project" value="UniProtKB-KW"/>
</dbReference>
<keyword evidence="5" id="KW-0963">Cytoplasm</keyword>
<dbReference type="InterPro" id="IPR036388">
    <property type="entry name" value="WH-like_DNA-bd_sf"/>
</dbReference>
<evidence type="ECO:0000256" key="5">
    <source>
        <dbReference type="RuleBase" id="RU367095"/>
    </source>
</evidence>
<dbReference type="InterPro" id="IPR011993">
    <property type="entry name" value="PH-like_dom_sf"/>
</dbReference>
<dbReference type="Pfam" id="PF11605">
    <property type="entry name" value="Vps36_ESCRT-II"/>
    <property type="match status" value="1"/>
</dbReference>
<keyword evidence="7" id="KW-0378">Hydrolase</keyword>
<comment type="similarity">
    <text evidence="1 5">Belongs to the VPS36 family.</text>
</comment>
<keyword evidence="8" id="KW-1185">Reference proteome</keyword>
<gene>
    <name evidence="7" type="primary">VPS36</name>
    <name evidence="7" type="ORF">MOBT1_002257</name>
</gene>
<keyword evidence="2" id="KW-0479">Metal-binding</keyword>
<dbReference type="Pfam" id="PF04157">
    <property type="entry name" value="EAP30"/>
    <property type="match status" value="1"/>
</dbReference>
<comment type="function">
    <text evidence="5">Component of the ESCRT-II complex (endosomal sorting complex required for transport II), which is required for multivesicular body (MVB) formation and sorting of endosomal cargo proteins into MVBs.</text>
</comment>
<evidence type="ECO:0000259" key="6">
    <source>
        <dbReference type="PROSITE" id="PS51495"/>
    </source>
</evidence>
<protein>
    <recommendedName>
        <fullName evidence="5">Vacuolar protein-sorting-associated protein 36</fullName>
    </recommendedName>
    <alternativeName>
        <fullName evidence="5">ESCRT-II complex subunit VPS36</fullName>
    </alternativeName>
</protein>
<sequence>MERWERWALAGADVRASLAPGEALVAMQDGVGMYDRQEKVPMRSTGAAVLTTHRLAYVDAAHPAAHSCFVRLDRVRQTEHYAGFLKSSPKITVTLREDAALGGPWTCAVCGFQNVDTSSLDACALCGVARDALQGAPSASAQAHHPAAADGPSEKACPACTFLNHPALPRCEICETPLEAHAPSAAPSAPPSAALHPLPFVKLSFRKGGDKPFYAQLRTTLQAKAWRTKPPRTGAGIHGVLRKDAAPPAPAPDAFHDLEALMKQAKQMVDFAASLRTQLERRERLLERDGQHSSDETGTLIQSALVQLGLAAPAVTPDMVRSEREYHLELARELAGLLNASDGLLGRGILALDEAWGLWNRARGTGTYLPR</sequence>
<dbReference type="Gene3D" id="2.30.30.380">
    <property type="entry name" value="Zn-finger domain of Sec23/24"/>
    <property type="match status" value="1"/>
</dbReference>
<organism evidence="7 8">
    <name type="scientific">Malassezia obtusa</name>
    <dbReference type="NCBI Taxonomy" id="76774"/>
    <lineage>
        <taxon>Eukaryota</taxon>
        <taxon>Fungi</taxon>
        <taxon>Dikarya</taxon>
        <taxon>Basidiomycota</taxon>
        <taxon>Ustilaginomycotina</taxon>
        <taxon>Malasseziomycetes</taxon>
        <taxon>Malasseziales</taxon>
        <taxon>Malasseziaceae</taxon>
        <taxon>Malassezia</taxon>
    </lineage>
</organism>
<dbReference type="PANTHER" id="PTHR13128">
    <property type="entry name" value="VACUOLAR PROTEIN-SORTING-ASSOCIATED PROTEIN 36"/>
    <property type="match status" value="1"/>
</dbReference>
<comment type="subunit">
    <text evidence="5">Component of the endosomal sorting complex required for transport II (ESCRT-II).</text>
</comment>
<keyword evidence="3" id="KW-0863">Zinc-finger</keyword>
<accession>A0AAF0E1B6</accession>
<evidence type="ECO:0000256" key="3">
    <source>
        <dbReference type="ARBA" id="ARBA00022771"/>
    </source>
</evidence>
<evidence type="ECO:0000256" key="2">
    <source>
        <dbReference type="ARBA" id="ARBA00022723"/>
    </source>
</evidence>
<dbReference type="GO" id="GO:0043130">
    <property type="term" value="F:ubiquitin binding"/>
    <property type="evidence" value="ECO:0007669"/>
    <property type="project" value="UniProtKB-UniRule"/>
</dbReference>
<dbReference type="Proteomes" id="UP001214603">
    <property type="component" value="Chromosome 4"/>
</dbReference>
<dbReference type="InterPro" id="IPR021648">
    <property type="entry name" value="GLUE_dom"/>
</dbReference>
<dbReference type="Gene3D" id="2.30.29.30">
    <property type="entry name" value="Pleckstrin-homology domain (PH domain)/Phosphotyrosine-binding domain (PTB)"/>
    <property type="match status" value="1"/>
</dbReference>
<dbReference type="PROSITE" id="PS51495">
    <property type="entry name" value="GLUE"/>
    <property type="match status" value="1"/>
</dbReference>
<dbReference type="GO" id="GO:0032266">
    <property type="term" value="F:phosphatidylinositol-3-phosphate binding"/>
    <property type="evidence" value="ECO:0007669"/>
    <property type="project" value="UniProtKB-UniRule"/>
</dbReference>
<dbReference type="Gene3D" id="6.10.140.260">
    <property type="match status" value="1"/>
</dbReference>
<keyword evidence="4" id="KW-0862">Zinc</keyword>
<dbReference type="GO" id="GO:0031902">
    <property type="term" value="C:late endosome membrane"/>
    <property type="evidence" value="ECO:0007669"/>
    <property type="project" value="UniProtKB-UniRule"/>
</dbReference>
<dbReference type="InterPro" id="IPR037855">
    <property type="entry name" value="Vps36"/>
</dbReference>
<dbReference type="SMART" id="SM00547">
    <property type="entry name" value="ZnF_RBZ"/>
    <property type="match status" value="2"/>
</dbReference>
<evidence type="ECO:0000313" key="7">
    <source>
        <dbReference type="EMBL" id="WFD03566.1"/>
    </source>
</evidence>
<name>A0AAF0E1B6_9BASI</name>
<dbReference type="InterPro" id="IPR040608">
    <property type="entry name" value="Snf8/Vps36"/>
</dbReference>
<dbReference type="GO" id="GO:0008270">
    <property type="term" value="F:zinc ion binding"/>
    <property type="evidence" value="ECO:0007669"/>
    <property type="project" value="UniProtKB-KW"/>
</dbReference>
<keyword evidence="5" id="KW-0813">Transport</keyword>
<proteinExistence type="inferred from homology"/>
<keyword evidence="5" id="KW-0653">Protein transport</keyword>
<dbReference type="SUPFAM" id="SSF50729">
    <property type="entry name" value="PH domain-like"/>
    <property type="match status" value="2"/>
</dbReference>
<keyword evidence="5" id="KW-0967">Endosome</keyword>
<dbReference type="EMBL" id="CP119937">
    <property type="protein sequence ID" value="WFD03566.1"/>
    <property type="molecule type" value="Genomic_DNA"/>
</dbReference>